<organism evidence="3 4">
    <name type="scientific">Aphanomyces euteiches</name>
    <dbReference type="NCBI Taxonomy" id="100861"/>
    <lineage>
        <taxon>Eukaryota</taxon>
        <taxon>Sar</taxon>
        <taxon>Stramenopiles</taxon>
        <taxon>Oomycota</taxon>
        <taxon>Saprolegniomycetes</taxon>
        <taxon>Saprolegniales</taxon>
        <taxon>Verrucalvaceae</taxon>
        <taxon>Aphanomyces</taxon>
    </lineage>
</organism>
<evidence type="ECO:0008006" key="5">
    <source>
        <dbReference type="Google" id="ProtNLM"/>
    </source>
</evidence>
<dbReference type="VEuPathDB" id="FungiDB:AeMF1_018776"/>
<reference evidence="3 4" key="1">
    <citation type="submission" date="2019-07" db="EMBL/GenBank/DDBJ databases">
        <title>Genomics analysis of Aphanomyces spp. identifies a new class of oomycete effector associated with host adaptation.</title>
        <authorList>
            <person name="Gaulin E."/>
        </authorList>
    </citation>
    <scope>NUCLEOTIDE SEQUENCE [LARGE SCALE GENOMIC DNA]</scope>
    <source>
        <strain evidence="3 4">ATCC 201684</strain>
    </source>
</reference>
<protein>
    <recommendedName>
        <fullName evidence="5">Glycine zipper domain-containing protein</fullName>
    </recommendedName>
</protein>
<proteinExistence type="predicted"/>
<dbReference type="AlphaFoldDB" id="A0A6G0W7D5"/>
<keyword evidence="4" id="KW-1185">Reference proteome</keyword>
<evidence type="ECO:0000256" key="1">
    <source>
        <dbReference type="SAM" id="MobiDB-lite"/>
    </source>
</evidence>
<comment type="caution">
    <text evidence="3">The sequence shown here is derived from an EMBL/GenBank/DDBJ whole genome shotgun (WGS) entry which is preliminary data.</text>
</comment>
<evidence type="ECO:0000256" key="2">
    <source>
        <dbReference type="SAM" id="SignalP"/>
    </source>
</evidence>
<evidence type="ECO:0000313" key="3">
    <source>
        <dbReference type="EMBL" id="KAF0723021.1"/>
    </source>
</evidence>
<accession>A0A6G0W7D5</accession>
<dbReference type="EMBL" id="VJMJ01000318">
    <property type="protein sequence ID" value="KAF0723021.1"/>
    <property type="molecule type" value="Genomic_DNA"/>
</dbReference>
<evidence type="ECO:0000313" key="4">
    <source>
        <dbReference type="Proteomes" id="UP000481153"/>
    </source>
</evidence>
<feature type="signal peptide" evidence="2">
    <location>
        <begin position="1"/>
        <end position="16"/>
    </location>
</feature>
<sequence length="186" mass="19477">MRVVLPLVFAAAFAWPQERPDALTQVDERPVLRLLKGKYERRGTHFGKKAGEIIGQAIGNGLGTLTSVALGTVTGGNMGTKAGRSGLAVAGARLGKEIGIDCFGKACGFAGRQVDKFTKGGRQAQAAAANKAKKTPVEQPPKGPILHTGAGYKKLGRTASSPSTMQRAPNRATTLQRSKPMARGKL</sequence>
<feature type="chain" id="PRO_5026360270" description="Glycine zipper domain-containing protein" evidence="2">
    <location>
        <begin position="17"/>
        <end position="186"/>
    </location>
</feature>
<feature type="region of interest" description="Disordered" evidence="1">
    <location>
        <begin position="128"/>
        <end position="186"/>
    </location>
</feature>
<dbReference type="Proteomes" id="UP000481153">
    <property type="component" value="Unassembled WGS sequence"/>
</dbReference>
<name>A0A6G0W7D5_9STRA</name>
<feature type="compositionally biased region" description="Polar residues" evidence="1">
    <location>
        <begin position="158"/>
        <end position="177"/>
    </location>
</feature>
<gene>
    <name evidence="3" type="ORF">Ae201684_017985</name>
</gene>
<keyword evidence="2" id="KW-0732">Signal</keyword>